<dbReference type="Pfam" id="PF08585">
    <property type="entry name" value="RMI1_N_C"/>
    <property type="match status" value="1"/>
</dbReference>
<evidence type="ECO:0000313" key="4">
    <source>
        <dbReference type="EMBL" id="RCN32735.1"/>
    </source>
</evidence>
<sequence length="83" mass="9469">MIFQDLISFRGRCFLKFKLTDGQNVVHAIQYGGSEFLHENALPGVKILLTSRVFLRRGILLLNSSNCQVRKAVTVKYLTKIRS</sequence>
<gene>
    <name evidence="4" type="ORF">ANCCAN_21456</name>
</gene>
<comment type="similarity">
    <text evidence="1">Belongs to the RMI1 family.</text>
</comment>
<dbReference type="Gene3D" id="2.40.50.770">
    <property type="entry name" value="RecQ-mediated genome instability protein Rmi1, C-terminal domain"/>
    <property type="match status" value="1"/>
</dbReference>
<protein>
    <recommendedName>
        <fullName evidence="2">RecQ-mediated genome instability protein 1</fullName>
    </recommendedName>
</protein>
<dbReference type="Proteomes" id="UP000252519">
    <property type="component" value="Unassembled WGS sequence"/>
</dbReference>
<dbReference type="PANTHER" id="PTHR14790:SF15">
    <property type="entry name" value="RECQ-MEDIATED GENOME INSTABILITY PROTEIN 1"/>
    <property type="match status" value="1"/>
</dbReference>
<dbReference type="InterPro" id="IPR042470">
    <property type="entry name" value="RMI1_N_C_sf"/>
</dbReference>
<dbReference type="GO" id="GO:0016604">
    <property type="term" value="C:nuclear body"/>
    <property type="evidence" value="ECO:0007669"/>
    <property type="project" value="TreeGrafter"/>
</dbReference>
<keyword evidence="5" id="KW-1185">Reference proteome</keyword>
<feature type="domain" description="RecQ mediated genome instability protein 1 OB-fold" evidence="3">
    <location>
        <begin position="12"/>
        <end position="69"/>
    </location>
</feature>
<dbReference type="InterPro" id="IPR013894">
    <property type="entry name" value="RMI1_OB"/>
</dbReference>
<dbReference type="EMBL" id="JOJR01001039">
    <property type="protein sequence ID" value="RCN32735.1"/>
    <property type="molecule type" value="Genomic_DNA"/>
</dbReference>
<name>A0A368FPK4_ANCCA</name>
<organism evidence="4 5">
    <name type="scientific">Ancylostoma caninum</name>
    <name type="common">Dog hookworm</name>
    <dbReference type="NCBI Taxonomy" id="29170"/>
    <lineage>
        <taxon>Eukaryota</taxon>
        <taxon>Metazoa</taxon>
        <taxon>Ecdysozoa</taxon>
        <taxon>Nematoda</taxon>
        <taxon>Chromadorea</taxon>
        <taxon>Rhabditida</taxon>
        <taxon>Rhabditina</taxon>
        <taxon>Rhabditomorpha</taxon>
        <taxon>Strongyloidea</taxon>
        <taxon>Ancylostomatidae</taxon>
        <taxon>Ancylostomatinae</taxon>
        <taxon>Ancylostoma</taxon>
    </lineage>
</organism>
<dbReference type="PANTHER" id="PTHR14790">
    <property type="entry name" value="RECQ-MEDIATED GENOME INSTABILITY PROTEIN 1 RMI1"/>
    <property type="match status" value="1"/>
</dbReference>
<evidence type="ECO:0000259" key="3">
    <source>
        <dbReference type="Pfam" id="PF08585"/>
    </source>
</evidence>
<dbReference type="STRING" id="29170.A0A368FPK4"/>
<dbReference type="OrthoDB" id="5877930at2759"/>
<evidence type="ECO:0000313" key="5">
    <source>
        <dbReference type="Proteomes" id="UP000252519"/>
    </source>
</evidence>
<comment type="caution">
    <text evidence="4">The sequence shown here is derived from an EMBL/GenBank/DDBJ whole genome shotgun (WGS) entry which is preliminary data.</text>
</comment>
<evidence type="ECO:0000256" key="2">
    <source>
        <dbReference type="ARBA" id="ARBA00018987"/>
    </source>
</evidence>
<proteinExistence type="inferred from homology"/>
<accession>A0A368FPK4</accession>
<evidence type="ECO:0000256" key="1">
    <source>
        <dbReference type="ARBA" id="ARBA00006395"/>
    </source>
</evidence>
<dbReference type="GO" id="GO:0031422">
    <property type="term" value="C:RecQ family helicase-topoisomerase III complex"/>
    <property type="evidence" value="ECO:0007669"/>
    <property type="project" value="TreeGrafter"/>
</dbReference>
<dbReference type="AlphaFoldDB" id="A0A368FPK4"/>
<dbReference type="GO" id="GO:0000724">
    <property type="term" value="P:double-strand break repair via homologous recombination"/>
    <property type="evidence" value="ECO:0007669"/>
    <property type="project" value="TreeGrafter"/>
</dbReference>
<dbReference type="GO" id="GO:0000712">
    <property type="term" value="P:resolution of meiotic recombination intermediates"/>
    <property type="evidence" value="ECO:0007669"/>
    <property type="project" value="TreeGrafter"/>
</dbReference>
<reference evidence="4 5" key="1">
    <citation type="submission" date="2014-10" db="EMBL/GenBank/DDBJ databases">
        <title>Draft genome of the hookworm Ancylostoma caninum.</title>
        <authorList>
            <person name="Mitreva M."/>
        </authorList>
    </citation>
    <scope>NUCLEOTIDE SEQUENCE [LARGE SCALE GENOMIC DNA]</scope>
    <source>
        <strain evidence="4 5">Baltimore</strain>
    </source>
</reference>